<gene>
    <name evidence="1" type="ORF">KO353_01180</name>
</gene>
<organism evidence="1 2">
    <name type="scientific">Elioraea tepida</name>
    <dbReference type="NCBI Taxonomy" id="2843330"/>
    <lineage>
        <taxon>Bacteria</taxon>
        <taxon>Pseudomonadati</taxon>
        <taxon>Pseudomonadota</taxon>
        <taxon>Alphaproteobacteria</taxon>
        <taxon>Acetobacterales</taxon>
        <taxon>Elioraeaceae</taxon>
        <taxon>Elioraea</taxon>
    </lineage>
</organism>
<name>A0A975U371_9PROT</name>
<dbReference type="Pfam" id="PF01135">
    <property type="entry name" value="PCMT"/>
    <property type="match status" value="1"/>
</dbReference>
<evidence type="ECO:0000313" key="2">
    <source>
        <dbReference type="Proteomes" id="UP000694001"/>
    </source>
</evidence>
<dbReference type="GO" id="GO:0004719">
    <property type="term" value="F:protein-L-isoaspartate (D-aspartate) O-methyltransferase activity"/>
    <property type="evidence" value="ECO:0007669"/>
    <property type="project" value="InterPro"/>
</dbReference>
<dbReference type="RefSeq" id="WP_218285970.1">
    <property type="nucleotide sequence ID" value="NZ_CP076448.1"/>
</dbReference>
<evidence type="ECO:0000313" key="1">
    <source>
        <dbReference type="EMBL" id="QXM24913.1"/>
    </source>
</evidence>
<proteinExistence type="predicted"/>
<dbReference type="EMBL" id="CP076448">
    <property type="protein sequence ID" value="QXM24913.1"/>
    <property type="molecule type" value="Genomic_DNA"/>
</dbReference>
<dbReference type="AlphaFoldDB" id="A0A975U371"/>
<accession>A0A975U371</accession>
<dbReference type="GO" id="GO:0005737">
    <property type="term" value="C:cytoplasm"/>
    <property type="evidence" value="ECO:0007669"/>
    <property type="project" value="TreeGrafter"/>
</dbReference>
<dbReference type="Proteomes" id="UP000694001">
    <property type="component" value="Chromosome"/>
</dbReference>
<dbReference type="PANTHER" id="PTHR11579">
    <property type="entry name" value="PROTEIN-L-ISOASPARTATE O-METHYLTRANSFERASE"/>
    <property type="match status" value="1"/>
</dbReference>
<protein>
    <submittedName>
        <fullName evidence="1">Protein-L-isoaspartate O-methyltransferase</fullName>
    </submittedName>
</protein>
<dbReference type="PANTHER" id="PTHR11579:SF18">
    <property type="entry name" value="PROTEIN-L-ISOASPARTATE O-METHYLTRANSFERASE"/>
    <property type="match status" value="1"/>
</dbReference>
<reference evidence="1" key="1">
    <citation type="submission" date="2021-06" db="EMBL/GenBank/DDBJ databases">
        <title>Elioraea tepida, sp. nov., a moderately thermophilic aerobic anoxygenic phototrophic bacterium isolated from an alkaline siliceous hot spring mat community in Yellowstone National Park, WY, USA.</title>
        <authorList>
            <person name="Saini M.K."/>
            <person name="Yoshida S."/>
            <person name="Sebastian A."/>
            <person name="Hirose S."/>
            <person name="Hara E."/>
            <person name="Tamaki H."/>
            <person name="Soulier N.T."/>
            <person name="Albert I."/>
            <person name="Hanada S."/>
            <person name="Bryant D.A."/>
            <person name="Tank M."/>
        </authorList>
    </citation>
    <scope>NUCLEOTIDE SEQUENCE</scope>
    <source>
        <strain evidence="1">MS-P2</strain>
    </source>
</reference>
<sequence>MDFAKARFNMVEGQLRPNRVTDPGLLDAMAEVPRESFLPEAKRPLAYVDEDIPLGGGRFLMEPMVFARLVQAAGVRPGCRVLVVGAGAGYGVAVLCRMGARVVALETPGALVESLRSRLSDIEGATVVAGPLVEGWAAAAPYDVILIEGAVEEIPGGLTEQLAEGGRLVTVRASSRPGVLGRAVRLLRAAGTVTEVVLFEAGTPTLPEFRRAPAFVF</sequence>
<dbReference type="InterPro" id="IPR000682">
    <property type="entry name" value="PCMT"/>
</dbReference>
<keyword evidence="2" id="KW-1185">Reference proteome</keyword>
<dbReference type="KEGG" id="elio:KO353_01180"/>